<accession>A0A1J1J179</accession>
<evidence type="ECO:0000313" key="3">
    <source>
        <dbReference type="Proteomes" id="UP000183832"/>
    </source>
</evidence>
<dbReference type="EMBL" id="CVRI01000066">
    <property type="protein sequence ID" value="CRL06291.1"/>
    <property type="molecule type" value="Genomic_DNA"/>
</dbReference>
<keyword evidence="1" id="KW-0732">Signal</keyword>
<keyword evidence="3" id="KW-1185">Reference proteome</keyword>
<gene>
    <name evidence="2" type="ORF">CLUMA_CG019115</name>
</gene>
<sequence length="230" mass="25798">MKAVLLWFAIIAMVTGDDVTDTTTDLLNAQRELTSAHERAESEYQINRNIISSYIAIVEQQLLDSFMDTYSEIHMLVDETTEIFNTEFESSPCIDTVRARWNLQVHRFGNRLSECLLNSVAEVNAWSEFVNNLHVSAQGTTNQFANAGVAELADLEGYVGSNLLSTGINERLVELLARSDLYFETFEEFRASVVNNEEEIIRQLTECDRAIAAASANEAREDLALARACT</sequence>
<dbReference type="OrthoDB" id="7790561at2759"/>
<protein>
    <submittedName>
        <fullName evidence="2">CLUMA_CG019115, isoform A</fullName>
    </submittedName>
</protein>
<organism evidence="2 3">
    <name type="scientific">Clunio marinus</name>
    <dbReference type="NCBI Taxonomy" id="568069"/>
    <lineage>
        <taxon>Eukaryota</taxon>
        <taxon>Metazoa</taxon>
        <taxon>Ecdysozoa</taxon>
        <taxon>Arthropoda</taxon>
        <taxon>Hexapoda</taxon>
        <taxon>Insecta</taxon>
        <taxon>Pterygota</taxon>
        <taxon>Neoptera</taxon>
        <taxon>Endopterygota</taxon>
        <taxon>Diptera</taxon>
        <taxon>Nematocera</taxon>
        <taxon>Chironomoidea</taxon>
        <taxon>Chironomidae</taxon>
        <taxon>Clunio</taxon>
    </lineage>
</organism>
<dbReference type="AlphaFoldDB" id="A0A1J1J179"/>
<feature type="chain" id="PRO_5012068634" evidence="1">
    <location>
        <begin position="17"/>
        <end position="230"/>
    </location>
</feature>
<proteinExistence type="predicted"/>
<dbReference type="Proteomes" id="UP000183832">
    <property type="component" value="Unassembled WGS sequence"/>
</dbReference>
<feature type="signal peptide" evidence="1">
    <location>
        <begin position="1"/>
        <end position="16"/>
    </location>
</feature>
<reference evidence="2 3" key="1">
    <citation type="submission" date="2015-04" db="EMBL/GenBank/DDBJ databases">
        <authorList>
            <person name="Syromyatnikov M.Y."/>
            <person name="Popov V.N."/>
        </authorList>
    </citation>
    <scope>NUCLEOTIDE SEQUENCE [LARGE SCALE GENOMIC DNA]</scope>
</reference>
<evidence type="ECO:0000313" key="2">
    <source>
        <dbReference type="EMBL" id="CRL06291.1"/>
    </source>
</evidence>
<name>A0A1J1J179_9DIPT</name>
<evidence type="ECO:0000256" key="1">
    <source>
        <dbReference type="SAM" id="SignalP"/>
    </source>
</evidence>